<dbReference type="RefSeq" id="WP_322472679.1">
    <property type="nucleotide sequence ID" value="NZ_JBHRZG010000010.1"/>
</dbReference>
<sequence>MRRNGGRWVLAALLLLALDWQLLHGGGAAGGAERVMHLLLLGLVGFSLACATGRRGVAVAVCAWWSAAWQWHLAFVPGHEIGLHVWLPEVLAAVPGAWWGARPVPLTTPAKPVSTVAVLSDFSR</sequence>
<keyword evidence="2" id="KW-1185">Reference proteome</keyword>
<dbReference type="Proteomes" id="UP001595803">
    <property type="component" value="Unassembled WGS sequence"/>
</dbReference>
<name>A0ABV7Z7F1_9DEIO</name>
<evidence type="ECO:0000313" key="1">
    <source>
        <dbReference type="EMBL" id="MFC3833258.1"/>
    </source>
</evidence>
<dbReference type="EMBL" id="JBHRZG010000010">
    <property type="protein sequence ID" value="MFC3833258.1"/>
    <property type="molecule type" value="Genomic_DNA"/>
</dbReference>
<reference evidence="2" key="1">
    <citation type="journal article" date="2019" name="Int. J. Syst. Evol. Microbiol.">
        <title>The Global Catalogue of Microorganisms (GCM) 10K type strain sequencing project: providing services to taxonomists for standard genome sequencing and annotation.</title>
        <authorList>
            <consortium name="The Broad Institute Genomics Platform"/>
            <consortium name="The Broad Institute Genome Sequencing Center for Infectious Disease"/>
            <person name="Wu L."/>
            <person name="Ma J."/>
        </authorList>
    </citation>
    <scope>NUCLEOTIDE SEQUENCE [LARGE SCALE GENOMIC DNA]</scope>
    <source>
        <strain evidence="2">CCTCC AB 2017081</strain>
    </source>
</reference>
<evidence type="ECO:0000313" key="2">
    <source>
        <dbReference type="Proteomes" id="UP001595803"/>
    </source>
</evidence>
<comment type="caution">
    <text evidence="1">The sequence shown here is derived from an EMBL/GenBank/DDBJ whole genome shotgun (WGS) entry which is preliminary data.</text>
</comment>
<protein>
    <submittedName>
        <fullName evidence="1">Uncharacterized protein</fullName>
    </submittedName>
</protein>
<gene>
    <name evidence="1" type="ORF">ACFOSB_10345</name>
</gene>
<accession>A0ABV7Z7F1</accession>
<organism evidence="1 2">
    <name type="scientific">Deinococcus rufus</name>
    <dbReference type="NCBI Taxonomy" id="2136097"/>
    <lineage>
        <taxon>Bacteria</taxon>
        <taxon>Thermotogati</taxon>
        <taxon>Deinococcota</taxon>
        <taxon>Deinococci</taxon>
        <taxon>Deinococcales</taxon>
        <taxon>Deinococcaceae</taxon>
        <taxon>Deinococcus</taxon>
    </lineage>
</organism>
<proteinExistence type="predicted"/>